<name>A0A552EHG3_MICAE</name>
<dbReference type="Pfam" id="PF07077">
    <property type="entry name" value="DUF1345"/>
    <property type="match status" value="1"/>
</dbReference>
<evidence type="ECO:0000313" key="2">
    <source>
        <dbReference type="EMBL" id="TRU33892.1"/>
    </source>
</evidence>
<keyword evidence="1" id="KW-1133">Transmembrane helix</keyword>
<organism evidence="2 3">
    <name type="scientific">Microcystis aeruginosa Ma_MB_S_20031200_S102</name>
    <dbReference type="NCBI Taxonomy" id="2486254"/>
    <lineage>
        <taxon>Bacteria</taxon>
        <taxon>Bacillati</taxon>
        <taxon>Cyanobacteriota</taxon>
        <taxon>Cyanophyceae</taxon>
        <taxon>Oscillatoriophycideae</taxon>
        <taxon>Chroococcales</taxon>
        <taxon>Microcystaceae</taxon>
        <taxon>Microcystis</taxon>
    </lineage>
</organism>
<accession>A0A552EHG3</accession>
<dbReference type="InterPro" id="IPR009781">
    <property type="entry name" value="DUF1345"/>
</dbReference>
<reference evidence="2 3" key="1">
    <citation type="submission" date="2019-01" db="EMBL/GenBank/DDBJ databases">
        <title>Coherence of Microcystis species and biogeography revealed through population genomics.</title>
        <authorList>
            <person name="Perez-Carrascal O.M."/>
            <person name="Terrat Y."/>
            <person name="Giani A."/>
            <person name="Fortin N."/>
            <person name="Tromas N."/>
            <person name="Shapiro B.J."/>
        </authorList>
    </citation>
    <scope>NUCLEOTIDE SEQUENCE [LARGE SCALE GENOMIC DNA]</scope>
    <source>
        <strain evidence="2">Ma_MB_S_20031200_S102</strain>
    </source>
</reference>
<keyword evidence="1" id="KW-0472">Membrane</keyword>
<protein>
    <submittedName>
        <fullName evidence="2">DUF1345 domain-containing protein</fullName>
    </submittedName>
</protein>
<evidence type="ECO:0000313" key="3">
    <source>
        <dbReference type="Proteomes" id="UP000317708"/>
    </source>
</evidence>
<sequence>MRYCYDGRGLVFPNCDQINWREFLDQGFCMVACYQSSDTSVNNRTMGQLVATQGMLSYCLSVSIIAIIFGMIGNLL</sequence>
<proteinExistence type="predicted"/>
<keyword evidence="1" id="KW-0812">Transmembrane</keyword>
<dbReference type="EMBL" id="SFBI01000143">
    <property type="protein sequence ID" value="TRU33892.1"/>
    <property type="molecule type" value="Genomic_DNA"/>
</dbReference>
<dbReference type="AlphaFoldDB" id="A0A552EHG3"/>
<comment type="caution">
    <text evidence="2">The sequence shown here is derived from an EMBL/GenBank/DDBJ whole genome shotgun (WGS) entry which is preliminary data.</text>
</comment>
<evidence type="ECO:0000256" key="1">
    <source>
        <dbReference type="SAM" id="Phobius"/>
    </source>
</evidence>
<dbReference type="Proteomes" id="UP000317708">
    <property type="component" value="Unassembled WGS sequence"/>
</dbReference>
<gene>
    <name evidence="2" type="ORF">EWV92_16485</name>
</gene>
<feature type="transmembrane region" description="Helical" evidence="1">
    <location>
        <begin position="55"/>
        <end position="75"/>
    </location>
</feature>